<proteinExistence type="predicted"/>
<keyword evidence="2" id="KW-1185">Reference proteome</keyword>
<reference evidence="1" key="1">
    <citation type="submission" date="2020-08" db="EMBL/GenBank/DDBJ databases">
        <title>Multicomponent nature underlies the extraordinary mechanical properties of spider dragline silk.</title>
        <authorList>
            <person name="Kono N."/>
            <person name="Nakamura H."/>
            <person name="Mori M."/>
            <person name="Yoshida Y."/>
            <person name="Ohtoshi R."/>
            <person name="Malay A.D."/>
            <person name="Moran D.A.P."/>
            <person name="Tomita M."/>
            <person name="Numata K."/>
            <person name="Arakawa K."/>
        </authorList>
    </citation>
    <scope>NUCLEOTIDE SEQUENCE</scope>
</reference>
<accession>A0A8X6ME16</accession>
<evidence type="ECO:0000313" key="1">
    <source>
        <dbReference type="EMBL" id="GFS44276.1"/>
    </source>
</evidence>
<evidence type="ECO:0000313" key="2">
    <source>
        <dbReference type="Proteomes" id="UP000887013"/>
    </source>
</evidence>
<gene>
    <name evidence="1" type="ORF">NPIL_45901</name>
</gene>
<sequence length="154" mass="17425">MSSNDCKSFYQTHPKENIGHFDTTSLRCANALEKFESEYQTVASDRMSESQLYQTSPKYSSPIKDSDTEVVEIDTRNNFPLCQNYISQEIPNLPVKCCDSSEESAEFNQINLQEGLGTLSAVGRCIRNACDTLLEMILGGIDHVFRNHHSHLRI</sequence>
<comment type="caution">
    <text evidence="1">The sequence shown here is derived from an EMBL/GenBank/DDBJ whole genome shotgun (WGS) entry which is preliminary data.</text>
</comment>
<organism evidence="1 2">
    <name type="scientific">Nephila pilipes</name>
    <name type="common">Giant wood spider</name>
    <name type="synonym">Nephila maculata</name>
    <dbReference type="NCBI Taxonomy" id="299642"/>
    <lineage>
        <taxon>Eukaryota</taxon>
        <taxon>Metazoa</taxon>
        <taxon>Ecdysozoa</taxon>
        <taxon>Arthropoda</taxon>
        <taxon>Chelicerata</taxon>
        <taxon>Arachnida</taxon>
        <taxon>Araneae</taxon>
        <taxon>Araneomorphae</taxon>
        <taxon>Entelegynae</taxon>
        <taxon>Araneoidea</taxon>
        <taxon>Nephilidae</taxon>
        <taxon>Nephila</taxon>
    </lineage>
</organism>
<protein>
    <submittedName>
        <fullName evidence="1">Uncharacterized protein</fullName>
    </submittedName>
</protein>
<dbReference type="Proteomes" id="UP000887013">
    <property type="component" value="Unassembled WGS sequence"/>
</dbReference>
<dbReference type="EMBL" id="BMAW01044384">
    <property type="protein sequence ID" value="GFS44276.1"/>
    <property type="molecule type" value="Genomic_DNA"/>
</dbReference>
<name>A0A8X6ME16_NEPPI</name>
<dbReference type="AlphaFoldDB" id="A0A8X6ME16"/>